<dbReference type="Proteomes" id="UP000594342">
    <property type="component" value="Unassembled WGS sequence"/>
</dbReference>
<proteinExistence type="predicted"/>
<dbReference type="GO" id="GO:0006370">
    <property type="term" value="P:7-methylguanosine mRNA capping"/>
    <property type="evidence" value="ECO:0007669"/>
    <property type="project" value="UniProtKB-ARBA"/>
</dbReference>
<feature type="compositionally biased region" description="Polar residues" evidence="1">
    <location>
        <begin position="105"/>
        <end position="120"/>
    </location>
</feature>
<sequence length="772" mass="87170">MSDRQTKKSSVSTVSTRTKAKESASTATSKTIKSTATKSVKTDKIEKSSGLYAKGGKIDRDKIINTFKSTVKTRKSAQDSDSSDDVPEIHGNVDDLLVDDDGNRLTVQKQYESDSASESEQVGGDDDGNEDNENGEDGTESEDSYAIDDERPKRNKRQMFDQRGESRQHGGRLVDEDDTGDVPAQRGSVNRSTRGKYDRSIGRAKFEAVEVDLENNKAPIHREVILKDSDVPNFAKEDANYILHEDVDYPQFALGFTHWIHASKNKTEVFNTFTNKKRVYQVVNGYERYIDDHDVSIGSASKTYFEAGSRPGILSRAFYKLWEILYYFDLIDVGSKNFVSAHLAEGPGSFIQASMFFREMFAKDAKNDKYHAVTIHGEGEDTSLDLEKQFVEYYAKEKPQRFFMHMTVDSQTAGGSKTKDNGDLTKVKTIENFKKDVGGNKADLVTGDGGFEWNNENIQEQECASLIYAQILAAVNVQKKGGNFVLKLFETYTSVSMKFILLLKYFYEHVHIIKPLTSRDSNSEKYAVCIGFKFSENELSNILPGLMKVLDDMDQINSKRDKAMFMFDIFKNVKIPDDLRLNMLAINTEIANRQFKVINKMIEYLEGSNFHGELYMRYRTRQIELSKFWIETFLPSDKNLATGKEKTKKMVEASEKTQSLEYNRFRNHLIGYDVPKDKPKEKVEPPKKPATVARAKTASKAKANTKSKTKTKSKSKSKSNSSSKSKSKSKSKTKSKSKSKAKTTKKVTKPKADASDVKKVVKKTATKTVKTK</sequence>
<keyword evidence="4" id="KW-1185">Reference proteome</keyword>
<protein>
    <submittedName>
        <fullName evidence="3">FtsJ-like methyltransferase</fullName>
    </submittedName>
</protein>
<feature type="compositionally biased region" description="Basic residues" evidence="1">
    <location>
        <begin position="760"/>
        <end position="772"/>
    </location>
</feature>
<feature type="compositionally biased region" description="Basic and acidic residues" evidence="1">
    <location>
        <begin position="750"/>
        <end position="759"/>
    </location>
</feature>
<evidence type="ECO:0000313" key="4">
    <source>
        <dbReference type="Proteomes" id="UP000594342"/>
    </source>
</evidence>
<feature type="compositionally biased region" description="Low complexity" evidence="1">
    <location>
        <begin position="8"/>
        <end position="39"/>
    </location>
</feature>
<organism evidence="3 4">
    <name type="scientific">Yasminevirus sp. GU-2018</name>
    <dbReference type="NCBI Taxonomy" id="2420051"/>
    <lineage>
        <taxon>Viruses</taxon>
        <taxon>Varidnaviria</taxon>
        <taxon>Bamfordvirae</taxon>
        <taxon>Nucleocytoviricota</taxon>
        <taxon>Megaviricetes</taxon>
        <taxon>Imitervirales</taxon>
        <taxon>Mimiviridae</taxon>
        <taxon>Klosneuvirinae</taxon>
        <taxon>Yasminevirus</taxon>
        <taxon>Yasminevirus saudimassiliense</taxon>
    </lineage>
</organism>
<feature type="compositionally biased region" description="Acidic residues" evidence="1">
    <location>
        <begin position="123"/>
        <end position="147"/>
    </location>
</feature>
<dbReference type="GO" id="GO:0004483">
    <property type="term" value="F:methyltransferase cap1 activity"/>
    <property type="evidence" value="ECO:0007669"/>
    <property type="project" value="TreeGrafter"/>
</dbReference>
<feature type="region of interest" description="Disordered" evidence="1">
    <location>
        <begin position="70"/>
        <end position="197"/>
    </location>
</feature>
<dbReference type="EMBL" id="UPSH01000001">
    <property type="protein sequence ID" value="VBB17929.1"/>
    <property type="molecule type" value="Genomic_DNA"/>
</dbReference>
<dbReference type="Pfam" id="PF01728">
    <property type="entry name" value="FtsJ"/>
    <property type="match status" value="1"/>
</dbReference>
<dbReference type="GO" id="GO:0032259">
    <property type="term" value="P:methylation"/>
    <property type="evidence" value="ECO:0007669"/>
    <property type="project" value="UniProtKB-KW"/>
</dbReference>
<reference evidence="3 4" key="1">
    <citation type="submission" date="2018-10" db="EMBL/GenBank/DDBJ databases">
        <authorList>
            <consortium name="IHU Genomes"/>
        </authorList>
    </citation>
    <scope>NUCLEOTIDE SEQUENCE [LARGE SCALE GENOMIC DNA]</scope>
    <source>
        <strain evidence="3 4">A1</strain>
    </source>
</reference>
<keyword evidence="3" id="KW-0808">Transferase</keyword>
<feature type="compositionally biased region" description="Basic and acidic residues" evidence="1">
    <location>
        <begin position="674"/>
        <end position="687"/>
    </location>
</feature>
<accession>A0A5K0U7H4</accession>
<feature type="domain" description="Ribosomal RNA methyltransferase FtsJ" evidence="2">
    <location>
        <begin position="315"/>
        <end position="532"/>
    </location>
</feature>
<dbReference type="Gene3D" id="3.40.50.12760">
    <property type="match status" value="1"/>
</dbReference>
<dbReference type="InterPro" id="IPR029063">
    <property type="entry name" value="SAM-dependent_MTases_sf"/>
</dbReference>
<name>A0A5K0U7H4_9VIRU</name>
<comment type="caution">
    <text evidence="3">The sequence shown here is derived from an EMBL/GenBank/DDBJ whole genome shotgun (WGS) entry which is preliminary data.</text>
</comment>
<feature type="region of interest" description="Disordered" evidence="1">
    <location>
        <begin position="1"/>
        <end position="58"/>
    </location>
</feature>
<dbReference type="InterPro" id="IPR050851">
    <property type="entry name" value="mRNA_Cap_2O-Ribose_MeTrfase"/>
</dbReference>
<evidence type="ECO:0000256" key="1">
    <source>
        <dbReference type="SAM" id="MobiDB-lite"/>
    </source>
</evidence>
<evidence type="ECO:0000259" key="2">
    <source>
        <dbReference type="Pfam" id="PF01728"/>
    </source>
</evidence>
<feature type="compositionally biased region" description="Basic and acidic residues" evidence="1">
    <location>
        <begin position="148"/>
        <end position="174"/>
    </location>
</feature>
<keyword evidence="3" id="KW-0489">Methyltransferase</keyword>
<feature type="compositionally biased region" description="Basic residues" evidence="1">
    <location>
        <begin position="697"/>
        <end position="717"/>
    </location>
</feature>
<dbReference type="PANTHER" id="PTHR16121">
    <property type="entry name" value="CAP-SPECIFIC MRNA (NUCLEOSIDE-2'-O-)-METHYLTRANSFERASE 1-RELATED"/>
    <property type="match status" value="1"/>
</dbReference>
<feature type="region of interest" description="Disordered" evidence="1">
    <location>
        <begin position="671"/>
        <end position="772"/>
    </location>
</feature>
<dbReference type="SUPFAM" id="SSF53335">
    <property type="entry name" value="S-adenosyl-L-methionine-dependent methyltransferases"/>
    <property type="match status" value="1"/>
</dbReference>
<evidence type="ECO:0000313" key="3">
    <source>
        <dbReference type="EMBL" id="VBB17929.1"/>
    </source>
</evidence>
<feature type="compositionally biased region" description="Basic residues" evidence="1">
    <location>
        <begin position="725"/>
        <end position="749"/>
    </location>
</feature>
<dbReference type="PANTHER" id="PTHR16121:SF0">
    <property type="entry name" value="CAP-SPECIFIC MRNA (NUCLEOSIDE-2'-O-)-METHYLTRANSFERASE 1"/>
    <property type="match status" value="1"/>
</dbReference>
<dbReference type="InterPro" id="IPR002877">
    <property type="entry name" value="RNA_MeTrfase_FtsJ_dom"/>
</dbReference>
<gene>
    <name evidence="3" type="ORF">YASMINEVIRUS_392</name>
</gene>